<dbReference type="SUPFAM" id="SSF53254">
    <property type="entry name" value="Phosphoglycerate mutase-like"/>
    <property type="match status" value="1"/>
</dbReference>
<reference evidence="2 3" key="1">
    <citation type="journal article" date="2018" name="Cell">
        <title>The Chara Genome: Secondary Complexity and Implications for Plant Terrestrialization.</title>
        <authorList>
            <person name="Nishiyama T."/>
            <person name="Sakayama H."/>
            <person name="Vries J.D."/>
            <person name="Buschmann H."/>
            <person name="Saint-Marcoux D."/>
            <person name="Ullrich K.K."/>
            <person name="Haas F.B."/>
            <person name="Vanderstraeten L."/>
            <person name="Becker D."/>
            <person name="Lang D."/>
            <person name="Vosolsobe S."/>
            <person name="Rombauts S."/>
            <person name="Wilhelmsson P.K.I."/>
            <person name="Janitza P."/>
            <person name="Kern R."/>
            <person name="Heyl A."/>
            <person name="Rumpler F."/>
            <person name="Villalobos L.I.A.C."/>
            <person name="Clay J.M."/>
            <person name="Skokan R."/>
            <person name="Toyoda A."/>
            <person name="Suzuki Y."/>
            <person name="Kagoshima H."/>
            <person name="Schijlen E."/>
            <person name="Tajeshwar N."/>
            <person name="Catarino B."/>
            <person name="Hetherington A.J."/>
            <person name="Saltykova A."/>
            <person name="Bonnot C."/>
            <person name="Breuninger H."/>
            <person name="Symeonidi A."/>
            <person name="Radhakrishnan G.V."/>
            <person name="Van Nieuwerburgh F."/>
            <person name="Deforce D."/>
            <person name="Chang C."/>
            <person name="Karol K.G."/>
            <person name="Hedrich R."/>
            <person name="Ulvskov P."/>
            <person name="Glockner G."/>
            <person name="Delwiche C.F."/>
            <person name="Petrasek J."/>
            <person name="Van de Peer Y."/>
            <person name="Friml J."/>
            <person name="Beilby M."/>
            <person name="Dolan L."/>
            <person name="Kohara Y."/>
            <person name="Sugano S."/>
            <person name="Fujiyama A."/>
            <person name="Delaux P.-M."/>
            <person name="Quint M."/>
            <person name="TheiBen G."/>
            <person name="Hagemann M."/>
            <person name="Harholt J."/>
            <person name="Dunand C."/>
            <person name="Zachgo S."/>
            <person name="Langdale J."/>
            <person name="Maumus F."/>
            <person name="Straeten D.V.D."/>
            <person name="Gould S.B."/>
            <person name="Rensing S.A."/>
        </authorList>
    </citation>
    <scope>NUCLEOTIDE SEQUENCE [LARGE SCALE GENOMIC DNA]</scope>
    <source>
        <strain evidence="2 3">S276</strain>
    </source>
</reference>
<dbReference type="EMBL" id="BFEA01000361">
    <property type="protein sequence ID" value="GBG80962.1"/>
    <property type="molecule type" value="Genomic_DNA"/>
</dbReference>
<keyword evidence="3" id="KW-1185">Reference proteome</keyword>
<sequence length="423" mass="45772">MAGTASTGYLLDPALHLSPGGGDKNKLGVRGGGGGGRDEPPRGSSRLAVGSCTPSAPRPKCSPLVLSWRRTSYGRSSWGRPIRGEEVVDSFLFRRGGEREREAAEGRGGGGGGGGGGDGCGYRGGIAVAGERRGGGCDRSGGRGRWGGEYGRGLRQRWRGKKHAGGMAGSERGEVVSWEKEEGESEENGEMKEVEEMEEKREEVVEAAEAEEETEERERSSSALSPTRRLILLRHAKSSWDDPSIKDHERALSSRGRAAAASVAIKLATWRDLGWLPQLILCSDSRRTRETLDVMMNTVEAFRHAAVKFLGSYYTIGAMDGQCAEHLVETVSQNARDEDTCVMCMGHNRGWEEAASDFVGTNVELKTANAALLSVQGGETWRETFELAGFGGWKLEAIVFPDQLRHNHHPPPPPAPPQRSHQH</sequence>
<accession>A0A388LFJ8</accession>
<dbReference type="InterPro" id="IPR013078">
    <property type="entry name" value="His_Pase_superF_clade-1"/>
</dbReference>
<feature type="region of interest" description="Disordered" evidence="1">
    <location>
        <begin position="1"/>
        <end position="61"/>
    </location>
</feature>
<feature type="compositionally biased region" description="Basic residues" evidence="1">
    <location>
        <begin position="154"/>
        <end position="164"/>
    </location>
</feature>
<feature type="compositionally biased region" description="Gly residues" evidence="1">
    <location>
        <begin position="106"/>
        <end position="124"/>
    </location>
</feature>
<dbReference type="PANTHER" id="PTHR47623">
    <property type="entry name" value="OS09G0287300 PROTEIN"/>
    <property type="match status" value="1"/>
</dbReference>
<dbReference type="CDD" id="cd07067">
    <property type="entry name" value="HP_PGM_like"/>
    <property type="match status" value="1"/>
</dbReference>
<dbReference type="InterPro" id="IPR029033">
    <property type="entry name" value="His_PPase_superfam"/>
</dbReference>
<feature type="region of interest" description="Disordered" evidence="1">
    <location>
        <begin position="404"/>
        <end position="423"/>
    </location>
</feature>
<feature type="compositionally biased region" description="Basic and acidic residues" evidence="1">
    <location>
        <begin position="189"/>
        <end position="199"/>
    </location>
</feature>
<dbReference type="Proteomes" id="UP000265515">
    <property type="component" value="Unassembled WGS sequence"/>
</dbReference>
<name>A0A388LFJ8_CHABU</name>
<feature type="region of interest" description="Disordered" evidence="1">
    <location>
        <begin position="95"/>
        <end position="199"/>
    </location>
</feature>
<gene>
    <name evidence="2" type="ORF">CBR_g31519</name>
</gene>
<organism evidence="2 3">
    <name type="scientific">Chara braunii</name>
    <name type="common">Braun's stonewort</name>
    <dbReference type="NCBI Taxonomy" id="69332"/>
    <lineage>
        <taxon>Eukaryota</taxon>
        <taxon>Viridiplantae</taxon>
        <taxon>Streptophyta</taxon>
        <taxon>Charophyceae</taxon>
        <taxon>Charales</taxon>
        <taxon>Characeae</taxon>
        <taxon>Chara</taxon>
    </lineage>
</organism>
<dbReference type="Gene3D" id="3.40.50.1240">
    <property type="entry name" value="Phosphoglycerate mutase-like"/>
    <property type="match status" value="1"/>
</dbReference>
<dbReference type="OrthoDB" id="2019724at2759"/>
<feature type="compositionally biased region" description="Gly residues" evidence="1">
    <location>
        <begin position="137"/>
        <end position="151"/>
    </location>
</feature>
<dbReference type="PANTHER" id="PTHR47623:SF1">
    <property type="entry name" value="OS09G0287300 PROTEIN"/>
    <property type="match status" value="1"/>
</dbReference>
<feature type="compositionally biased region" description="Basic and acidic residues" evidence="1">
    <location>
        <begin position="171"/>
        <end position="180"/>
    </location>
</feature>
<dbReference type="AlphaFoldDB" id="A0A388LFJ8"/>
<dbReference type="STRING" id="69332.A0A388LFJ8"/>
<protein>
    <submittedName>
        <fullName evidence="2">Uncharacterized protein</fullName>
    </submittedName>
</protein>
<dbReference type="Gramene" id="GBG80962">
    <property type="protein sequence ID" value="GBG80962"/>
    <property type="gene ID" value="CBR_g31519"/>
</dbReference>
<evidence type="ECO:0000313" key="2">
    <source>
        <dbReference type="EMBL" id="GBG80962.1"/>
    </source>
</evidence>
<evidence type="ECO:0000256" key="1">
    <source>
        <dbReference type="SAM" id="MobiDB-lite"/>
    </source>
</evidence>
<proteinExistence type="predicted"/>
<comment type="caution">
    <text evidence="2">The sequence shown here is derived from an EMBL/GenBank/DDBJ whole genome shotgun (WGS) entry which is preliminary data.</text>
</comment>
<evidence type="ECO:0000313" key="3">
    <source>
        <dbReference type="Proteomes" id="UP000265515"/>
    </source>
</evidence>
<feature type="compositionally biased region" description="Basic and acidic residues" evidence="1">
    <location>
        <begin position="95"/>
        <end position="105"/>
    </location>
</feature>